<protein>
    <recommendedName>
        <fullName evidence="2">VTT domain-containing protein</fullName>
    </recommendedName>
</protein>
<dbReference type="InterPro" id="IPR032816">
    <property type="entry name" value="VTT_dom"/>
</dbReference>
<dbReference type="AlphaFoldDB" id="A0A1U7JIZ3"/>
<evidence type="ECO:0000256" key="1">
    <source>
        <dbReference type="SAM" id="Phobius"/>
    </source>
</evidence>
<comment type="caution">
    <text evidence="3">The sequence shown here is derived from an EMBL/GenBank/DDBJ whole genome shotgun (WGS) entry which is preliminary data.</text>
</comment>
<dbReference type="InterPro" id="IPR051311">
    <property type="entry name" value="DedA_domain"/>
</dbReference>
<accession>A0A1U7JIZ3</accession>
<dbReference type="STRING" id="197461.A3843_07800"/>
<dbReference type="Proteomes" id="UP000185783">
    <property type="component" value="Unassembled WGS sequence"/>
</dbReference>
<dbReference type="Pfam" id="PF09335">
    <property type="entry name" value="VTT_dom"/>
    <property type="match status" value="1"/>
</dbReference>
<sequence length="145" mass="15763">MDVYLGIFVTSLLSATLLPGTSEAALAALIVLKQADITVLVVIATVGNVLGSCINWAFGRFLLHLRHTRWFPVSASHYDRAVGWFDRFGKYTLLFAWVPVVGDPLTVVAGALRVNIVTFLVLVTVGKAARYASIATALILWQQGF</sequence>
<feature type="domain" description="VTT" evidence="2">
    <location>
        <begin position="27"/>
        <end position="133"/>
    </location>
</feature>
<dbReference type="EMBL" id="LVVZ01000014">
    <property type="protein sequence ID" value="OKL44687.1"/>
    <property type="molecule type" value="Genomic_DNA"/>
</dbReference>
<reference evidence="3 4" key="1">
    <citation type="submission" date="2016-03" db="EMBL/GenBank/DDBJ databases">
        <title>Genome sequence of Nesiotobacter sp. nov., a moderately halophilic alphaproteobacterium isolated from the Yellow Sea, China.</title>
        <authorList>
            <person name="Zhang G."/>
            <person name="Zhang R."/>
        </authorList>
    </citation>
    <scope>NUCLEOTIDE SEQUENCE [LARGE SCALE GENOMIC DNA]</scope>
    <source>
        <strain evidence="3 4">WB1-6</strain>
    </source>
</reference>
<gene>
    <name evidence="3" type="ORF">A3843_07800</name>
</gene>
<keyword evidence="1" id="KW-0472">Membrane</keyword>
<proteinExistence type="predicted"/>
<evidence type="ECO:0000313" key="3">
    <source>
        <dbReference type="EMBL" id="OKL44687.1"/>
    </source>
</evidence>
<evidence type="ECO:0000259" key="2">
    <source>
        <dbReference type="Pfam" id="PF09335"/>
    </source>
</evidence>
<dbReference type="PANTHER" id="PTHR42709">
    <property type="entry name" value="ALKALINE PHOSPHATASE LIKE PROTEIN"/>
    <property type="match status" value="1"/>
</dbReference>
<name>A0A1U7JIZ3_9HYPH</name>
<feature type="transmembrane region" description="Helical" evidence="1">
    <location>
        <begin position="37"/>
        <end position="58"/>
    </location>
</feature>
<organism evidence="3 4">
    <name type="scientific">Pseudovibrio exalbescens</name>
    <dbReference type="NCBI Taxonomy" id="197461"/>
    <lineage>
        <taxon>Bacteria</taxon>
        <taxon>Pseudomonadati</taxon>
        <taxon>Pseudomonadota</taxon>
        <taxon>Alphaproteobacteria</taxon>
        <taxon>Hyphomicrobiales</taxon>
        <taxon>Stappiaceae</taxon>
        <taxon>Pseudovibrio</taxon>
    </lineage>
</organism>
<dbReference type="PANTHER" id="PTHR42709:SF4">
    <property type="entry name" value="INNER MEMBRANE PROTEIN YQAA"/>
    <property type="match status" value="1"/>
</dbReference>
<keyword evidence="1" id="KW-0812">Transmembrane</keyword>
<evidence type="ECO:0000313" key="4">
    <source>
        <dbReference type="Proteomes" id="UP000185783"/>
    </source>
</evidence>
<keyword evidence="1" id="KW-1133">Transmembrane helix</keyword>
<keyword evidence="4" id="KW-1185">Reference proteome</keyword>